<keyword evidence="1" id="KW-0539">Nucleus</keyword>
<dbReference type="InterPro" id="IPR052400">
    <property type="entry name" value="Zn2-C6_fungal_TF"/>
</dbReference>
<feature type="compositionally biased region" description="Low complexity" evidence="2">
    <location>
        <begin position="822"/>
        <end position="855"/>
    </location>
</feature>
<dbReference type="PROSITE" id="PS50048">
    <property type="entry name" value="ZN2_CY6_FUNGAL_2"/>
    <property type="match status" value="1"/>
</dbReference>
<dbReference type="PANTHER" id="PTHR47657:SF7">
    <property type="entry name" value="STEROL REGULATORY ELEMENT-BINDING PROTEIN ECM22"/>
    <property type="match status" value="1"/>
</dbReference>
<proteinExistence type="predicted"/>
<feature type="compositionally biased region" description="Low complexity" evidence="2">
    <location>
        <begin position="906"/>
        <end position="926"/>
    </location>
</feature>
<protein>
    <recommendedName>
        <fullName evidence="3">Zn(2)-C6 fungal-type domain-containing protein</fullName>
    </recommendedName>
</protein>
<feature type="compositionally biased region" description="Acidic residues" evidence="2">
    <location>
        <begin position="539"/>
        <end position="559"/>
    </location>
</feature>
<evidence type="ECO:0000256" key="1">
    <source>
        <dbReference type="ARBA" id="ARBA00023242"/>
    </source>
</evidence>
<feature type="region of interest" description="Disordered" evidence="2">
    <location>
        <begin position="422"/>
        <end position="482"/>
    </location>
</feature>
<dbReference type="InterPro" id="IPR036864">
    <property type="entry name" value="Zn2-C6_fun-type_DNA-bd_sf"/>
</dbReference>
<feature type="compositionally biased region" description="Polar residues" evidence="2">
    <location>
        <begin position="307"/>
        <end position="320"/>
    </location>
</feature>
<feature type="compositionally biased region" description="Basic and acidic residues" evidence="2">
    <location>
        <begin position="498"/>
        <end position="516"/>
    </location>
</feature>
<organism evidence="4 5">
    <name type="scientific">Sarocladium strictum</name>
    <name type="common">Black bundle disease fungus</name>
    <name type="synonym">Acremonium strictum</name>
    <dbReference type="NCBI Taxonomy" id="5046"/>
    <lineage>
        <taxon>Eukaryota</taxon>
        <taxon>Fungi</taxon>
        <taxon>Dikarya</taxon>
        <taxon>Ascomycota</taxon>
        <taxon>Pezizomycotina</taxon>
        <taxon>Sordariomycetes</taxon>
        <taxon>Hypocreomycetidae</taxon>
        <taxon>Hypocreales</taxon>
        <taxon>Sarocladiaceae</taxon>
        <taxon>Sarocladium</taxon>
    </lineage>
</organism>
<feature type="region of interest" description="Disordered" evidence="2">
    <location>
        <begin position="228"/>
        <end position="365"/>
    </location>
</feature>
<dbReference type="SMART" id="SM00066">
    <property type="entry name" value="GAL4"/>
    <property type="match status" value="1"/>
</dbReference>
<feature type="region of interest" description="Disordered" evidence="2">
    <location>
        <begin position="498"/>
        <end position="926"/>
    </location>
</feature>
<dbReference type="PANTHER" id="PTHR47657">
    <property type="entry name" value="STEROL REGULATORY ELEMENT-BINDING PROTEIN ECM22"/>
    <property type="match status" value="1"/>
</dbReference>
<dbReference type="EMBL" id="JAPDFR010000003">
    <property type="protein sequence ID" value="KAK0388632.1"/>
    <property type="molecule type" value="Genomic_DNA"/>
</dbReference>
<feature type="compositionally biased region" description="Polar residues" evidence="2">
    <location>
        <begin position="863"/>
        <end position="882"/>
    </location>
</feature>
<evidence type="ECO:0000313" key="4">
    <source>
        <dbReference type="EMBL" id="KAK0388632.1"/>
    </source>
</evidence>
<evidence type="ECO:0000313" key="5">
    <source>
        <dbReference type="Proteomes" id="UP001175261"/>
    </source>
</evidence>
<dbReference type="AlphaFoldDB" id="A0AA39GMB8"/>
<gene>
    <name evidence="4" type="ORF">NLU13_4875</name>
</gene>
<feature type="compositionally biased region" description="Low complexity" evidence="2">
    <location>
        <begin position="250"/>
        <end position="267"/>
    </location>
</feature>
<dbReference type="PROSITE" id="PS00463">
    <property type="entry name" value="ZN2_CY6_FUNGAL_1"/>
    <property type="match status" value="1"/>
</dbReference>
<accession>A0AA39GMB8</accession>
<evidence type="ECO:0000256" key="2">
    <source>
        <dbReference type="SAM" id="MobiDB-lite"/>
    </source>
</evidence>
<feature type="compositionally biased region" description="Pro residues" evidence="2">
    <location>
        <begin position="579"/>
        <end position="589"/>
    </location>
</feature>
<feature type="domain" description="Zn(2)-C6 fungal-type" evidence="3">
    <location>
        <begin position="489"/>
        <end position="519"/>
    </location>
</feature>
<feature type="compositionally biased region" description="Low complexity" evidence="2">
    <location>
        <begin position="889"/>
        <end position="898"/>
    </location>
</feature>
<dbReference type="Pfam" id="PF00172">
    <property type="entry name" value="Zn_clus"/>
    <property type="match status" value="1"/>
</dbReference>
<dbReference type="Gene3D" id="4.10.240.10">
    <property type="entry name" value="Zn(2)-C6 fungal-type DNA-binding domain"/>
    <property type="match status" value="1"/>
</dbReference>
<feature type="compositionally biased region" description="Low complexity" evidence="2">
    <location>
        <begin position="464"/>
        <end position="476"/>
    </location>
</feature>
<sequence>MADFLASFGIAPEPAAGPSNARGCASVEELQTQLRDLISDKVTATRASHVSTALQLRATAPIELNFAESENEALAGLGNLDPSLGGLRSTPAGGESVRVVNASEALKNQPASDPALQKAVAKHLVAAIGEADASTWTIREVSRQGQGWTFTYHCKDSVQQWTRQNAKAPEKHVIGEWYQKDPDPVLDNRPAFDCRGTLTIAFPRNGRSISVKYEHSPLHMTVAQLRDKFKPPPRPLPPQKTAEAKSAKDPNAPKTPKTPRTPTVPKAPKAPKTPKTGPDGKPKEKKKRASTAGEDSVPRKRKKKNDGNPQSTNNESTSLFVDSDHPAYDSTPAATSNAGSASTGPSNAQAAAASASAVFPNVSASEAARRKDVAMKLLTEAGVDPASLSVDQFSIFANQSPELQKDSLAMLVKYGAERLRIVQPTTGGSGQQPTPAPSQASANGAVTTKELVPQHRSPLPGTPSAAQKSAANGAANTPKSGKLGKSRLVCYQCKERRVKCSKERPTCEDCAKESRSCEYPPQPVRSSKKKSEAIVVDSDGGEDNDDDADAEDTQQEPAEEASNTSNWQMPVATMLGPTVEPPIHNPQPEAPGYYQSATGVPLQHDDSHQQTDMSAASGLALLQNNTYGSDHSLSNPVQSLHGNHGVDPSSMSNRRGLRASDHAGKVPASVAAPNASPSYPYQAPATQSDARVGHHRSASAAQRERLAHSASPRVVAAVATATQGRTSPAQRSDQARTKSAQGQRGQSVTPANQGPGNGRAQVAGGGNAPNNLNPLRDSSGRAATRYSAQNPGGMGSDGSADRIPYQPYSHGHAHQQQARSNAAASLPTTGPSAAATTYTSASGGSQWGTTTSSGTNGSGPYGVSNQYSHAANSQQGTANNASLRRLSHQQQQQQQQQQPGTQRDYQSFNSQQQQHTSQQTGGQQQQNSWYAVNNANNVDSYNSFGQYWQG</sequence>
<feature type="compositionally biased region" description="Low complexity" evidence="2">
    <location>
        <begin position="330"/>
        <end position="365"/>
    </location>
</feature>
<dbReference type="SUPFAM" id="SSF57701">
    <property type="entry name" value="Zn2/Cys6 DNA-binding domain"/>
    <property type="match status" value="1"/>
</dbReference>
<evidence type="ECO:0000259" key="3">
    <source>
        <dbReference type="PROSITE" id="PS50048"/>
    </source>
</evidence>
<comment type="caution">
    <text evidence="4">The sequence shown here is derived from an EMBL/GenBank/DDBJ whole genome shotgun (WGS) entry which is preliminary data.</text>
</comment>
<dbReference type="CDD" id="cd00067">
    <property type="entry name" value="GAL4"/>
    <property type="match status" value="1"/>
</dbReference>
<dbReference type="Proteomes" id="UP001175261">
    <property type="component" value="Unassembled WGS sequence"/>
</dbReference>
<dbReference type="GO" id="GO:0008270">
    <property type="term" value="F:zinc ion binding"/>
    <property type="evidence" value="ECO:0007669"/>
    <property type="project" value="InterPro"/>
</dbReference>
<dbReference type="InterPro" id="IPR001138">
    <property type="entry name" value="Zn2Cys6_DnaBD"/>
</dbReference>
<feature type="compositionally biased region" description="Low complexity" evidence="2">
    <location>
        <begin position="666"/>
        <end position="685"/>
    </location>
</feature>
<feature type="compositionally biased region" description="Polar residues" evidence="2">
    <location>
        <begin position="423"/>
        <end position="446"/>
    </location>
</feature>
<name>A0AA39GMB8_SARSR</name>
<feature type="compositionally biased region" description="Polar residues" evidence="2">
    <location>
        <begin position="720"/>
        <end position="754"/>
    </location>
</feature>
<feature type="compositionally biased region" description="Polar residues" evidence="2">
    <location>
        <begin position="622"/>
        <end position="641"/>
    </location>
</feature>
<reference evidence="4" key="1">
    <citation type="submission" date="2022-10" db="EMBL/GenBank/DDBJ databases">
        <title>Determination and structural analysis of whole genome sequence of Sarocladium strictum F4-1.</title>
        <authorList>
            <person name="Hu L."/>
            <person name="Jiang Y."/>
        </authorList>
    </citation>
    <scope>NUCLEOTIDE SEQUENCE</scope>
    <source>
        <strain evidence="4">F4-1</strain>
    </source>
</reference>
<dbReference type="GO" id="GO:0000981">
    <property type="term" value="F:DNA-binding transcription factor activity, RNA polymerase II-specific"/>
    <property type="evidence" value="ECO:0007669"/>
    <property type="project" value="InterPro"/>
</dbReference>
<keyword evidence="5" id="KW-1185">Reference proteome</keyword>